<feature type="transmembrane region" description="Helical" evidence="1">
    <location>
        <begin position="128"/>
        <end position="153"/>
    </location>
</feature>
<sequence length="178" mass="20516">MADQDVDKHNKTSNLSEKVVAEVDNKSFYNKYFPTDRKTYNLRIPFVGLILSVCTVYLLTICIFNREEIYLPQCLLIFIAAALGFELYYGLKIRDRQQFTPWIIFKVIELLFTFVAIVGLVLNWRWNLTLLSCALILFALNGWITCTVINTSLKMSPGCKNKSHVPDDDSVDKTYNLV</sequence>
<gene>
    <name evidence="2" type="ORF">Zmor_000913</name>
</gene>
<keyword evidence="1" id="KW-1133">Transmembrane helix</keyword>
<feature type="transmembrane region" description="Helical" evidence="1">
    <location>
        <begin position="103"/>
        <end position="122"/>
    </location>
</feature>
<evidence type="ECO:0000313" key="3">
    <source>
        <dbReference type="Proteomes" id="UP001168821"/>
    </source>
</evidence>
<organism evidence="2 3">
    <name type="scientific">Zophobas morio</name>
    <dbReference type="NCBI Taxonomy" id="2755281"/>
    <lineage>
        <taxon>Eukaryota</taxon>
        <taxon>Metazoa</taxon>
        <taxon>Ecdysozoa</taxon>
        <taxon>Arthropoda</taxon>
        <taxon>Hexapoda</taxon>
        <taxon>Insecta</taxon>
        <taxon>Pterygota</taxon>
        <taxon>Neoptera</taxon>
        <taxon>Endopterygota</taxon>
        <taxon>Coleoptera</taxon>
        <taxon>Polyphaga</taxon>
        <taxon>Cucujiformia</taxon>
        <taxon>Tenebrionidae</taxon>
        <taxon>Zophobas</taxon>
    </lineage>
</organism>
<name>A0AA38IXF8_9CUCU</name>
<dbReference type="Proteomes" id="UP001168821">
    <property type="component" value="Unassembled WGS sequence"/>
</dbReference>
<keyword evidence="1" id="KW-0812">Transmembrane</keyword>
<comment type="caution">
    <text evidence="2">The sequence shown here is derived from an EMBL/GenBank/DDBJ whole genome shotgun (WGS) entry which is preliminary data.</text>
</comment>
<dbReference type="AlphaFoldDB" id="A0AA38IXF8"/>
<feature type="transmembrane region" description="Helical" evidence="1">
    <location>
        <begin position="70"/>
        <end position="91"/>
    </location>
</feature>
<protein>
    <submittedName>
        <fullName evidence="2">Uncharacterized protein</fullName>
    </submittedName>
</protein>
<proteinExistence type="predicted"/>
<keyword evidence="1" id="KW-0472">Membrane</keyword>
<feature type="transmembrane region" description="Helical" evidence="1">
    <location>
        <begin position="44"/>
        <end position="64"/>
    </location>
</feature>
<evidence type="ECO:0000313" key="2">
    <source>
        <dbReference type="EMBL" id="KAJ3665417.1"/>
    </source>
</evidence>
<evidence type="ECO:0000256" key="1">
    <source>
        <dbReference type="SAM" id="Phobius"/>
    </source>
</evidence>
<accession>A0AA38IXF8</accession>
<reference evidence="2" key="1">
    <citation type="journal article" date="2023" name="G3 (Bethesda)">
        <title>Whole genome assemblies of Zophobas morio and Tenebrio molitor.</title>
        <authorList>
            <person name="Kaur S."/>
            <person name="Stinson S.A."/>
            <person name="diCenzo G.C."/>
        </authorList>
    </citation>
    <scope>NUCLEOTIDE SEQUENCE</scope>
    <source>
        <strain evidence="2">QUZm001</strain>
    </source>
</reference>
<dbReference type="EMBL" id="JALNTZ010000001">
    <property type="protein sequence ID" value="KAJ3665417.1"/>
    <property type="molecule type" value="Genomic_DNA"/>
</dbReference>
<keyword evidence="3" id="KW-1185">Reference proteome</keyword>